<evidence type="ECO:0000256" key="1">
    <source>
        <dbReference type="SAM" id="MobiDB-lite"/>
    </source>
</evidence>
<name>A0ABP8QLY4_9ACTN</name>
<evidence type="ECO:0000313" key="3">
    <source>
        <dbReference type="Proteomes" id="UP001500503"/>
    </source>
</evidence>
<comment type="caution">
    <text evidence="2">The sequence shown here is derived from an EMBL/GenBank/DDBJ whole genome shotgun (WGS) entry which is preliminary data.</text>
</comment>
<proteinExistence type="predicted"/>
<feature type="region of interest" description="Disordered" evidence="1">
    <location>
        <begin position="83"/>
        <end position="150"/>
    </location>
</feature>
<dbReference type="EMBL" id="BAABHF010000038">
    <property type="protein sequence ID" value="GAA4505623.1"/>
    <property type="molecule type" value="Genomic_DNA"/>
</dbReference>
<sequence length="150" mass="15567">MLTRTKASLPPAVAAAAGAPLTSAPVDALTNLLQGRHDHDRHSHRSHGRDRNPNRDRHRPRILIRIHEYNGNGNRARTVIARPCRREVRPGVPAGDTDPIAGDHPRAGTRAPARNAHAGSGTAGVAAGHPGSATVGTGATSCHLGDGAQG</sequence>
<gene>
    <name evidence="2" type="ORF">GCM10023191_061600</name>
</gene>
<feature type="region of interest" description="Disordered" evidence="1">
    <location>
        <begin position="36"/>
        <end position="61"/>
    </location>
</feature>
<organism evidence="2 3">
    <name type="scientific">Actinoallomurus oryzae</name>
    <dbReference type="NCBI Taxonomy" id="502180"/>
    <lineage>
        <taxon>Bacteria</taxon>
        <taxon>Bacillati</taxon>
        <taxon>Actinomycetota</taxon>
        <taxon>Actinomycetes</taxon>
        <taxon>Streptosporangiales</taxon>
        <taxon>Thermomonosporaceae</taxon>
        <taxon>Actinoallomurus</taxon>
    </lineage>
</organism>
<evidence type="ECO:0008006" key="4">
    <source>
        <dbReference type="Google" id="ProtNLM"/>
    </source>
</evidence>
<keyword evidence="3" id="KW-1185">Reference proteome</keyword>
<evidence type="ECO:0000313" key="2">
    <source>
        <dbReference type="EMBL" id="GAA4505623.1"/>
    </source>
</evidence>
<protein>
    <recommendedName>
        <fullName evidence="4">Secreted protein</fullName>
    </recommendedName>
</protein>
<accession>A0ABP8QLY4</accession>
<dbReference type="Proteomes" id="UP001500503">
    <property type="component" value="Unassembled WGS sequence"/>
</dbReference>
<reference evidence="3" key="1">
    <citation type="journal article" date="2019" name="Int. J. Syst. Evol. Microbiol.">
        <title>The Global Catalogue of Microorganisms (GCM) 10K type strain sequencing project: providing services to taxonomists for standard genome sequencing and annotation.</title>
        <authorList>
            <consortium name="The Broad Institute Genomics Platform"/>
            <consortium name="The Broad Institute Genome Sequencing Center for Infectious Disease"/>
            <person name="Wu L."/>
            <person name="Ma J."/>
        </authorList>
    </citation>
    <scope>NUCLEOTIDE SEQUENCE [LARGE SCALE GENOMIC DNA]</scope>
    <source>
        <strain evidence="3">JCM 17933</strain>
    </source>
</reference>